<protein>
    <recommendedName>
        <fullName evidence="3">YgiT-type zinc finger domain-containing protein</fullName>
    </recommendedName>
</protein>
<organism evidence="1 2">
    <name type="scientific">Polaromonas vacuolata</name>
    <dbReference type="NCBI Taxonomy" id="37448"/>
    <lineage>
        <taxon>Bacteria</taxon>
        <taxon>Pseudomonadati</taxon>
        <taxon>Pseudomonadota</taxon>
        <taxon>Betaproteobacteria</taxon>
        <taxon>Burkholderiales</taxon>
        <taxon>Comamonadaceae</taxon>
        <taxon>Polaromonas</taxon>
    </lineage>
</organism>
<dbReference type="KEGG" id="pvac:HC248_00066"/>
<proteinExistence type="predicted"/>
<accession>A0A6H2H5C8</accession>
<name>A0A6H2H5C8_9BURK</name>
<dbReference type="EMBL" id="CP051461">
    <property type="protein sequence ID" value="QJC54804.1"/>
    <property type="molecule type" value="Genomic_DNA"/>
</dbReference>
<dbReference type="Proteomes" id="UP000502041">
    <property type="component" value="Chromosome"/>
</dbReference>
<dbReference type="AlphaFoldDB" id="A0A6H2H5C8"/>
<evidence type="ECO:0008006" key="3">
    <source>
        <dbReference type="Google" id="ProtNLM"/>
    </source>
</evidence>
<dbReference type="RefSeq" id="WP_168920742.1">
    <property type="nucleotide sequence ID" value="NZ_CP051461.1"/>
</dbReference>
<sequence>MDKQEICPICAEGHISAQVQEIESDYKGNKAMLPLHYKLCDVCTSDFAGAAEGKRNKRLVMAFRQRVDGL</sequence>
<gene>
    <name evidence="1" type="ORF">HC248_00066</name>
</gene>
<reference evidence="1 2" key="1">
    <citation type="submission" date="2020-04" db="EMBL/GenBank/DDBJ databases">
        <title>Complete genome of a Psychrophilic, Marine, Gas Vacuolate Bacterium Polaromonas vacuolata KCTC 22033T.</title>
        <authorList>
            <person name="Hwang K."/>
            <person name="Kim K.M."/>
        </authorList>
    </citation>
    <scope>NUCLEOTIDE SEQUENCE [LARGE SCALE GENOMIC DNA]</scope>
    <source>
        <strain evidence="1 2">KCTC 22033</strain>
    </source>
</reference>
<keyword evidence="2" id="KW-1185">Reference proteome</keyword>
<dbReference type="Gene3D" id="3.10.20.860">
    <property type="match status" value="1"/>
</dbReference>
<evidence type="ECO:0000313" key="2">
    <source>
        <dbReference type="Proteomes" id="UP000502041"/>
    </source>
</evidence>
<evidence type="ECO:0000313" key="1">
    <source>
        <dbReference type="EMBL" id="QJC54804.1"/>
    </source>
</evidence>